<keyword evidence="7 8" id="KW-0539">Nucleus</keyword>
<feature type="compositionally biased region" description="Polar residues" evidence="9">
    <location>
        <begin position="241"/>
        <end position="256"/>
    </location>
</feature>
<evidence type="ECO:0000256" key="4">
    <source>
        <dbReference type="ARBA" id="ARBA00023015"/>
    </source>
</evidence>
<evidence type="ECO:0000313" key="11">
    <source>
        <dbReference type="Proteomes" id="UP000295192"/>
    </source>
</evidence>
<evidence type="ECO:0000256" key="9">
    <source>
        <dbReference type="SAM" id="MobiDB-lite"/>
    </source>
</evidence>
<dbReference type="Proteomes" id="UP000295192">
    <property type="component" value="Unassembled WGS sequence"/>
</dbReference>
<name>A0A484AWJ3_DRONA</name>
<comment type="subcellular location">
    <subcellularLocation>
        <location evidence="1 8">Nucleus</location>
    </subcellularLocation>
</comment>
<dbReference type="OMA" id="FKLEHEY"/>
<evidence type="ECO:0000256" key="8">
    <source>
        <dbReference type="RuleBase" id="RU364144"/>
    </source>
</evidence>
<dbReference type="AlphaFoldDB" id="A0A484AWJ3"/>
<dbReference type="GO" id="GO:0016592">
    <property type="term" value="C:mediator complex"/>
    <property type="evidence" value="ECO:0007669"/>
    <property type="project" value="InterPro"/>
</dbReference>
<reference evidence="10 11" key="1">
    <citation type="journal article" date="2019" name="J. Hered.">
        <title>An Improved Genome Assembly for Drosophila navojoa, the Basal Species in the mojavensis Cluster.</title>
        <authorList>
            <person name="Vanderlinde T."/>
            <person name="Dupim E.G."/>
            <person name="Nazario-Yepiz N.O."/>
            <person name="Carvalho A.B."/>
        </authorList>
    </citation>
    <scope>NUCLEOTIDE SEQUENCE [LARGE SCALE GENOMIC DNA]</scope>
    <source>
        <strain evidence="10">Navoj_Jal97</strain>
        <tissue evidence="10">Whole organism</tissue>
    </source>
</reference>
<proteinExistence type="inferred from homology"/>
<evidence type="ECO:0000256" key="2">
    <source>
        <dbReference type="ARBA" id="ARBA00005716"/>
    </source>
</evidence>
<dbReference type="PANTHER" id="PTHR13074">
    <property type="entry name" value="MEDIATOR OF RNA POLYMERASE II TRANSCRIPTION SUBUNIT 8"/>
    <property type="match status" value="1"/>
</dbReference>
<protein>
    <recommendedName>
        <fullName evidence="8">Mediator of RNA polymerase II transcription subunit 8</fullName>
    </recommendedName>
    <alternativeName>
        <fullName evidence="8">Mediator complex subunit 8</fullName>
    </alternativeName>
</protein>
<dbReference type="OrthoDB" id="150687at2759"/>
<evidence type="ECO:0000256" key="7">
    <source>
        <dbReference type="ARBA" id="ARBA00023242"/>
    </source>
</evidence>
<keyword evidence="4 8" id="KW-0805">Transcription regulation</keyword>
<gene>
    <name evidence="8" type="primary">MED8</name>
    <name evidence="10" type="ORF">AWZ03_012818</name>
</gene>
<dbReference type="EMBL" id="LSRL02000487">
    <property type="protein sequence ID" value="TDG40763.1"/>
    <property type="molecule type" value="Genomic_DNA"/>
</dbReference>
<evidence type="ECO:0000256" key="6">
    <source>
        <dbReference type="ARBA" id="ARBA00023163"/>
    </source>
</evidence>
<keyword evidence="6 8" id="KW-0804">Transcription</keyword>
<keyword evidence="5 8" id="KW-0010">Activator</keyword>
<dbReference type="Pfam" id="PF10232">
    <property type="entry name" value="Med8"/>
    <property type="match status" value="1"/>
</dbReference>
<keyword evidence="11" id="KW-1185">Reference proteome</keyword>
<dbReference type="PANTHER" id="PTHR13074:SF9">
    <property type="entry name" value="MEDIATOR OF RNA POLYMERASE II TRANSCRIPTION SUBUNIT 8"/>
    <property type="match status" value="1"/>
</dbReference>
<comment type="caution">
    <text evidence="10">The sequence shown here is derived from an EMBL/GenBank/DDBJ whole genome shotgun (WGS) entry which is preliminary data.</text>
</comment>
<dbReference type="GO" id="GO:0006357">
    <property type="term" value="P:regulation of transcription by RNA polymerase II"/>
    <property type="evidence" value="ECO:0007669"/>
    <property type="project" value="InterPro"/>
</dbReference>
<accession>A0A484AWJ3</accession>
<evidence type="ECO:0000313" key="10">
    <source>
        <dbReference type="EMBL" id="TDG40763.1"/>
    </source>
</evidence>
<dbReference type="InterPro" id="IPR019364">
    <property type="entry name" value="Mediatior_Med8_fun/met"/>
</dbReference>
<comment type="function">
    <text evidence="8">Component of the Mediator complex, a coactivator involved in the regulated transcription of nearly all RNA polymerase II-dependent genes. Mediator functions as a bridge to convey information from gene-specific regulatory proteins to the basal RNA polymerase II transcription machinery. Mediator is recruited to promoters by direct interactions with regulatory proteins and serves as a scaffold for the assembly of a functional preinitiation complex with RNA polymerase II and the general transcription factors.</text>
</comment>
<organism evidence="10 11">
    <name type="scientific">Drosophila navojoa</name>
    <name type="common">Fruit fly</name>
    <dbReference type="NCBI Taxonomy" id="7232"/>
    <lineage>
        <taxon>Eukaryota</taxon>
        <taxon>Metazoa</taxon>
        <taxon>Ecdysozoa</taxon>
        <taxon>Arthropoda</taxon>
        <taxon>Hexapoda</taxon>
        <taxon>Insecta</taxon>
        <taxon>Pterygota</taxon>
        <taxon>Neoptera</taxon>
        <taxon>Endopterygota</taxon>
        <taxon>Diptera</taxon>
        <taxon>Brachycera</taxon>
        <taxon>Muscomorpha</taxon>
        <taxon>Ephydroidea</taxon>
        <taxon>Drosophilidae</taxon>
        <taxon>Drosophila</taxon>
    </lineage>
</organism>
<dbReference type="GO" id="GO:0000978">
    <property type="term" value="F:RNA polymerase II cis-regulatory region sequence-specific DNA binding"/>
    <property type="evidence" value="ECO:0007669"/>
    <property type="project" value="TreeGrafter"/>
</dbReference>
<evidence type="ECO:0000256" key="5">
    <source>
        <dbReference type="ARBA" id="ARBA00023159"/>
    </source>
</evidence>
<comment type="subunit">
    <text evidence="3 8">Component of the Mediator complex.</text>
</comment>
<dbReference type="GO" id="GO:0003712">
    <property type="term" value="F:transcription coregulator activity"/>
    <property type="evidence" value="ECO:0007669"/>
    <property type="project" value="InterPro"/>
</dbReference>
<dbReference type="STRING" id="7232.A0A484AWJ3"/>
<evidence type="ECO:0000256" key="1">
    <source>
        <dbReference type="ARBA" id="ARBA00004123"/>
    </source>
</evidence>
<comment type="similarity">
    <text evidence="2 8">Belongs to the Mediator complex subunit 8 family.</text>
</comment>
<evidence type="ECO:0000256" key="3">
    <source>
        <dbReference type="ARBA" id="ARBA00011837"/>
    </source>
</evidence>
<sequence>MQREEKHFEMTLDAILQRLNDLKLAVLSMIQKLEMEYMDINWPTFLDNFAIISSHLTGLTKILAKEQCPPLRNRTVLPLLVSMDRDETLVNITEGRVPVFSHDIVPDYLRTRPDPITEQKMQQNEQKAANLTNEAAMKQVTQYNKVVSHVLDMVSKAREEWEIESSSRTGIQQTSSMTDTQLLVATVGMGKGLQYKANYGPGPGPGMMVPPSIRGPTPPMGGPSMSPGNVQQQLGKAPSAVKTNIKSANQVHPFSR</sequence>
<feature type="region of interest" description="Disordered" evidence="9">
    <location>
        <begin position="212"/>
        <end position="256"/>
    </location>
</feature>
<dbReference type="GO" id="GO:0070847">
    <property type="term" value="C:core mediator complex"/>
    <property type="evidence" value="ECO:0007669"/>
    <property type="project" value="TreeGrafter"/>
</dbReference>